<dbReference type="Proteomes" id="UP001221757">
    <property type="component" value="Unassembled WGS sequence"/>
</dbReference>
<reference evidence="1" key="1">
    <citation type="submission" date="2023-03" db="EMBL/GenBank/DDBJ databases">
        <title>Massive genome expansion in bonnet fungi (Mycena s.s.) driven by repeated elements and novel gene families across ecological guilds.</title>
        <authorList>
            <consortium name="Lawrence Berkeley National Laboratory"/>
            <person name="Harder C.B."/>
            <person name="Miyauchi S."/>
            <person name="Viragh M."/>
            <person name="Kuo A."/>
            <person name="Thoen E."/>
            <person name="Andreopoulos B."/>
            <person name="Lu D."/>
            <person name="Skrede I."/>
            <person name="Drula E."/>
            <person name="Henrissat B."/>
            <person name="Morin E."/>
            <person name="Kohler A."/>
            <person name="Barry K."/>
            <person name="LaButti K."/>
            <person name="Morin E."/>
            <person name="Salamov A."/>
            <person name="Lipzen A."/>
            <person name="Mereny Z."/>
            <person name="Hegedus B."/>
            <person name="Baldrian P."/>
            <person name="Stursova M."/>
            <person name="Weitz H."/>
            <person name="Taylor A."/>
            <person name="Grigoriev I.V."/>
            <person name="Nagy L.G."/>
            <person name="Martin F."/>
            <person name="Kauserud H."/>
        </authorList>
    </citation>
    <scope>NUCLEOTIDE SEQUENCE</scope>
    <source>
        <strain evidence="1">CBHHK067</strain>
    </source>
</reference>
<evidence type="ECO:0000313" key="1">
    <source>
        <dbReference type="EMBL" id="KAJ7656229.1"/>
    </source>
</evidence>
<sequence>MRLGCYGTLRIFLFASGKDGGVCLRPLMADLGSPIDDTIMSSTASLLPDSSTQASTPPRRTLEDVRDQVAFELAIRAISTAETLDGVRFGVILTLPKSDDESFLQRIAAVLGHNLLLSPHLFALASPAHLLLTGSPPAHVQRALLLATAALPARIPRRTEAASQRRCAISRPRTSRSCGGRCGRASRATSACRRRARRARRRCLRTGSLIIDRN</sequence>
<gene>
    <name evidence="1" type="ORF">B0H17DRAFT_1098506</name>
</gene>
<proteinExistence type="predicted"/>
<name>A0AAD7CPD6_MYCRO</name>
<dbReference type="EMBL" id="JARKIE010000302">
    <property type="protein sequence ID" value="KAJ7656229.1"/>
    <property type="molecule type" value="Genomic_DNA"/>
</dbReference>
<feature type="non-terminal residue" evidence="1">
    <location>
        <position position="1"/>
    </location>
</feature>
<evidence type="ECO:0000313" key="2">
    <source>
        <dbReference type="Proteomes" id="UP001221757"/>
    </source>
</evidence>
<dbReference type="AlphaFoldDB" id="A0AAD7CPD6"/>
<protein>
    <submittedName>
        <fullName evidence="1">Uncharacterized protein</fullName>
    </submittedName>
</protein>
<organism evidence="1 2">
    <name type="scientific">Mycena rosella</name>
    <name type="common">Pink bonnet</name>
    <name type="synonym">Agaricus rosellus</name>
    <dbReference type="NCBI Taxonomy" id="1033263"/>
    <lineage>
        <taxon>Eukaryota</taxon>
        <taxon>Fungi</taxon>
        <taxon>Dikarya</taxon>
        <taxon>Basidiomycota</taxon>
        <taxon>Agaricomycotina</taxon>
        <taxon>Agaricomycetes</taxon>
        <taxon>Agaricomycetidae</taxon>
        <taxon>Agaricales</taxon>
        <taxon>Marasmiineae</taxon>
        <taxon>Mycenaceae</taxon>
        <taxon>Mycena</taxon>
    </lineage>
</organism>
<accession>A0AAD7CPD6</accession>
<keyword evidence="2" id="KW-1185">Reference proteome</keyword>
<comment type="caution">
    <text evidence="1">The sequence shown here is derived from an EMBL/GenBank/DDBJ whole genome shotgun (WGS) entry which is preliminary data.</text>
</comment>